<dbReference type="Pfam" id="PF01594">
    <property type="entry name" value="AI-2E_transport"/>
    <property type="match status" value="1"/>
</dbReference>
<keyword evidence="6 8" id="KW-1133">Transmembrane helix</keyword>
<feature type="transmembrane region" description="Helical" evidence="8">
    <location>
        <begin position="161"/>
        <end position="182"/>
    </location>
</feature>
<dbReference type="AlphaFoldDB" id="M7MFX8"/>
<evidence type="ECO:0000256" key="1">
    <source>
        <dbReference type="ARBA" id="ARBA00004651"/>
    </source>
</evidence>
<evidence type="ECO:0000256" key="7">
    <source>
        <dbReference type="ARBA" id="ARBA00023136"/>
    </source>
</evidence>
<comment type="similarity">
    <text evidence="2">Belongs to the autoinducer-2 exporter (AI-2E) (TC 2.A.86) family.</text>
</comment>
<keyword evidence="3" id="KW-0813">Transport</keyword>
<comment type="subcellular location">
    <subcellularLocation>
        <location evidence="1">Cell membrane</location>
        <topology evidence="1">Multi-pass membrane protein</topology>
    </subcellularLocation>
</comment>
<dbReference type="GO" id="GO:0005886">
    <property type="term" value="C:plasma membrane"/>
    <property type="evidence" value="ECO:0007669"/>
    <property type="project" value="UniProtKB-SubCell"/>
</dbReference>
<feature type="transmembrane region" description="Helical" evidence="8">
    <location>
        <begin position="221"/>
        <end position="240"/>
    </location>
</feature>
<proteinExistence type="inferred from homology"/>
<gene>
    <name evidence="9" type="ORF">D778_01276</name>
</gene>
<accession>M7MFX8</accession>
<protein>
    <submittedName>
        <fullName evidence="9">Putative membrane protein-putative a permease</fullName>
    </submittedName>
</protein>
<evidence type="ECO:0000313" key="10">
    <source>
        <dbReference type="Proteomes" id="UP000012024"/>
    </source>
</evidence>
<reference evidence="9 10" key="1">
    <citation type="submission" date="2012-12" db="EMBL/GenBank/DDBJ databases">
        <title>Genome assembly of Formosa sp. AK20.</title>
        <authorList>
            <person name="Kumar R."/>
            <person name="Khatri I."/>
            <person name="Vaidya B."/>
            <person name="Subramanian S."/>
            <person name="Pinnaka A."/>
        </authorList>
    </citation>
    <scope>NUCLEOTIDE SEQUENCE [LARGE SCALE GENOMIC DNA]</scope>
    <source>
        <strain evidence="9 10">AK20</strain>
    </source>
</reference>
<evidence type="ECO:0000256" key="4">
    <source>
        <dbReference type="ARBA" id="ARBA00022475"/>
    </source>
</evidence>
<keyword evidence="4" id="KW-1003">Cell membrane</keyword>
<keyword evidence="7 8" id="KW-0472">Membrane</keyword>
<evidence type="ECO:0000256" key="8">
    <source>
        <dbReference type="SAM" id="Phobius"/>
    </source>
</evidence>
<sequence length="304" mass="34339">MFIALLFLPIMRWLGKKNIPKPISILIVVLIIAAGMKIGVELIQISSREILNSDTEFFSKAEEKFDNLFLLAQETFGFKLEDKESVLKQFIAKDNIGDSINFIQRTLTMVLMTTFFVVLWLAESINIQKVLNSTILKQRHTSLKTFFKIEKDLIKFIKVKFFISLATGIGTGLACVFFDVSFPIFWGLFAFIINFVQMVGSIITVILLSIFAFIELDPTSTLFFFILSITGVQVLFGSILEPIFMGKSFSLNVITVLVMLMLWGFIWGVPGLIMAIPITVFIKIILDQFPETKVLSDILSGNSK</sequence>
<evidence type="ECO:0000256" key="2">
    <source>
        <dbReference type="ARBA" id="ARBA00009773"/>
    </source>
</evidence>
<feature type="transmembrane region" description="Helical" evidence="8">
    <location>
        <begin position="102"/>
        <end position="122"/>
    </location>
</feature>
<evidence type="ECO:0000256" key="5">
    <source>
        <dbReference type="ARBA" id="ARBA00022692"/>
    </source>
</evidence>
<comment type="caution">
    <text evidence="9">The sequence shown here is derived from an EMBL/GenBank/DDBJ whole genome shotgun (WGS) entry which is preliminary data.</text>
</comment>
<feature type="transmembrane region" description="Helical" evidence="8">
    <location>
        <begin position="188"/>
        <end position="214"/>
    </location>
</feature>
<dbReference type="EMBL" id="ANLA01000022">
    <property type="protein sequence ID" value="EMQ93991.1"/>
    <property type="molecule type" value="Genomic_DNA"/>
</dbReference>
<organism evidence="9 10">
    <name type="scientific">Xanthomarina gelatinilytica</name>
    <dbReference type="NCBI Taxonomy" id="1137281"/>
    <lineage>
        <taxon>Bacteria</taxon>
        <taxon>Pseudomonadati</taxon>
        <taxon>Bacteroidota</taxon>
        <taxon>Flavobacteriia</taxon>
        <taxon>Flavobacteriales</taxon>
        <taxon>Flavobacteriaceae</taxon>
        <taxon>Xanthomarina</taxon>
    </lineage>
</organism>
<feature type="transmembrane region" description="Helical" evidence="8">
    <location>
        <begin position="21"/>
        <end position="40"/>
    </location>
</feature>
<dbReference type="PANTHER" id="PTHR21716">
    <property type="entry name" value="TRANSMEMBRANE PROTEIN"/>
    <property type="match status" value="1"/>
</dbReference>
<evidence type="ECO:0000313" key="9">
    <source>
        <dbReference type="EMBL" id="EMQ93991.1"/>
    </source>
</evidence>
<dbReference type="InterPro" id="IPR002549">
    <property type="entry name" value="AI-2E-like"/>
</dbReference>
<dbReference type="PATRIC" id="fig|1137281.3.peg.2632"/>
<dbReference type="eggNOG" id="COG0628">
    <property type="taxonomic scope" value="Bacteria"/>
</dbReference>
<keyword evidence="10" id="KW-1185">Reference proteome</keyword>
<name>M7MFX8_9FLAO</name>
<dbReference type="PANTHER" id="PTHR21716:SF53">
    <property type="entry name" value="PERMEASE PERM-RELATED"/>
    <property type="match status" value="1"/>
</dbReference>
<feature type="transmembrane region" description="Helical" evidence="8">
    <location>
        <begin position="260"/>
        <end position="286"/>
    </location>
</feature>
<evidence type="ECO:0000256" key="3">
    <source>
        <dbReference type="ARBA" id="ARBA00022448"/>
    </source>
</evidence>
<dbReference type="Proteomes" id="UP000012024">
    <property type="component" value="Unassembled WGS sequence"/>
</dbReference>
<keyword evidence="5 8" id="KW-0812">Transmembrane</keyword>
<evidence type="ECO:0000256" key="6">
    <source>
        <dbReference type="ARBA" id="ARBA00022989"/>
    </source>
</evidence>